<dbReference type="Proteomes" id="UP000749559">
    <property type="component" value="Unassembled WGS sequence"/>
</dbReference>
<feature type="transmembrane region" description="Helical" evidence="1">
    <location>
        <begin position="108"/>
        <end position="134"/>
    </location>
</feature>
<sequence>MSHQKETDCNYKNCQKPNIHKYCNDNTHNEEFHKLVKRFDDPDEARKSNDHVTVPIYQTIDDVHTYDTKLEEMDDWSEWSESPVRMASKATMTTLEKDRSRPCIKRRLCVYCIVALVLLLVFAAAIAVVCAYIAGIKHGKEACQVSNSINKTDPPS</sequence>
<keyword evidence="3" id="KW-1185">Reference proteome</keyword>
<gene>
    <name evidence="2" type="ORF">OFUS_LOCUS8955</name>
</gene>
<keyword evidence="1" id="KW-0472">Membrane</keyword>
<evidence type="ECO:0000313" key="2">
    <source>
        <dbReference type="EMBL" id="CAH1782516.1"/>
    </source>
</evidence>
<dbReference type="AlphaFoldDB" id="A0A8S4NLE2"/>
<evidence type="ECO:0000313" key="3">
    <source>
        <dbReference type="Proteomes" id="UP000749559"/>
    </source>
</evidence>
<name>A0A8S4NLE2_OWEFU</name>
<accession>A0A8S4NLE2</accession>
<comment type="caution">
    <text evidence="2">The sequence shown here is derived from an EMBL/GenBank/DDBJ whole genome shotgun (WGS) entry which is preliminary data.</text>
</comment>
<dbReference type="EMBL" id="CAIIXF020000005">
    <property type="protein sequence ID" value="CAH1782516.1"/>
    <property type="molecule type" value="Genomic_DNA"/>
</dbReference>
<keyword evidence="1" id="KW-0812">Transmembrane</keyword>
<organism evidence="2 3">
    <name type="scientific">Owenia fusiformis</name>
    <name type="common">Polychaete worm</name>
    <dbReference type="NCBI Taxonomy" id="6347"/>
    <lineage>
        <taxon>Eukaryota</taxon>
        <taxon>Metazoa</taxon>
        <taxon>Spiralia</taxon>
        <taxon>Lophotrochozoa</taxon>
        <taxon>Annelida</taxon>
        <taxon>Polychaeta</taxon>
        <taxon>Sedentaria</taxon>
        <taxon>Canalipalpata</taxon>
        <taxon>Sabellida</taxon>
        <taxon>Oweniida</taxon>
        <taxon>Oweniidae</taxon>
        <taxon>Owenia</taxon>
    </lineage>
</organism>
<keyword evidence="1" id="KW-1133">Transmembrane helix</keyword>
<evidence type="ECO:0000256" key="1">
    <source>
        <dbReference type="SAM" id="Phobius"/>
    </source>
</evidence>
<protein>
    <submittedName>
        <fullName evidence="2">Uncharacterized protein</fullName>
    </submittedName>
</protein>
<reference evidence="2" key="1">
    <citation type="submission" date="2022-03" db="EMBL/GenBank/DDBJ databases">
        <authorList>
            <person name="Martin C."/>
        </authorList>
    </citation>
    <scope>NUCLEOTIDE SEQUENCE</scope>
</reference>
<proteinExistence type="predicted"/>